<protein>
    <submittedName>
        <fullName evidence="2">Bm5932</fullName>
    </submittedName>
</protein>
<dbReference type="WormBase" id="Bm5932">
    <property type="protein sequence ID" value="BM44637"/>
    <property type="gene ID" value="WBGene00226193"/>
</dbReference>
<dbReference type="SUPFAM" id="SSF50891">
    <property type="entry name" value="Cyclophilin-like"/>
    <property type="match status" value="1"/>
</dbReference>
<dbReference type="InterPro" id="IPR002130">
    <property type="entry name" value="Cyclophilin-type_PPIase_dom"/>
</dbReference>
<proteinExistence type="predicted"/>
<dbReference type="SUPFAM" id="SSF101967">
    <property type="entry name" value="Adhesin YadA, collagen-binding domain"/>
    <property type="match status" value="1"/>
</dbReference>
<sequence>MSSNGTIRTFFDLAANGTAIGRLIFQLRDDICPKTCENFRALCTGEKGFGYKGCIFYRVIPGFCACSGDFETNNADRSGGRSIFDEKYFEDENFILKHDSRGILSMDNYGWPNTVSSRFFITFDETPWLDDYHVAFGKLIDGFDTFDCLESYGILEGYGAQKGRTTATITIENCGQISDSFADDDNNFANDNDSFANDNDNFANDNDNFADDDNNFANDNDGFANDNDNLANDNDKFANDNDNFANDNDNFAGDDNNFANDNDGFANDNDNLANDNDKFANDNDNLANDNDNFAGDDNNFVQQLLL</sequence>
<dbReference type="Pfam" id="PF00160">
    <property type="entry name" value="Pro_isomerase"/>
    <property type="match status" value="1"/>
</dbReference>
<evidence type="ECO:0000313" key="2">
    <source>
        <dbReference type="EMBL" id="CDP92066.1"/>
    </source>
</evidence>
<organism evidence="2">
    <name type="scientific">Brugia malayi</name>
    <name type="common">Filarial nematode worm</name>
    <dbReference type="NCBI Taxonomy" id="6279"/>
    <lineage>
        <taxon>Eukaryota</taxon>
        <taxon>Metazoa</taxon>
        <taxon>Ecdysozoa</taxon>
        <taxon>Nematoda</taxon>
        <taxon>Chromadorea</taxon>
        <taxon>Rhabditida</taxon>
        <taxon>Spirurina</taxon>
        <taxon>Spiruromorpha</taxon>
        <taxon>Filarioidea</taxon>
        <taxon>Onchocercidae</taxon>
        <taxon>Brugia</taxon>
    </lineage>
</organism>
<dbReference type="GO" id="GO:0005737">
    <property type="term" value="C:cytoplasm"/>
    <property type="evidence" value="ECO:0007669"/>
    <property type="project" value="TreeGrafter"/>
</dbReference>
<dbReference type="GO" id="GO:0006457">
    <property type="term" value="P:protein folding"/>
    <property type="evidence" value="ECO:0007669"/>
    <property type="project" value="TreeGrafter"/>
</dbReference>
<name>A0A0J9XMZ8_BRUMA</name>
<dbReference type="AlphaFoldDB" id="A0A0J9XMZ8"/>
<evidence type="ECO:0000259" key="1">
    <source>
        <dbReference type="PROSITE" id="PS50072"/>
    </source>
</evidence>
<dbReference type="FunFam" id="2.40.100.10:FF:000076">
    <property type="entry name" value="Peptidyl-prolyl cis-trans isomerase"/>
    <property type="match status" value="1"/>
</dbReference>
<dbReference type="GO" id="GO:0003755">
    <property type="term" value="F:peptidyl-prolyl cis-trans isomerase activity"/>
    <property type="evidence" value="ECO:0007669"/>
    <property type="project" value="InterPro"/>
</dbReference>
<dbReference type="PANTHER" id="PTHR11071:SF570">
    <property type="entry name" value="PEPTIDYL-PROLYL CIS-TRANS ISOMERASE"/>
    <property type="match status" value="1"/>
</dbReference>
<dbReference type="PANTHER" id="PTHR11071">
    <property type="entry name" value="PEPTIDYL-PROLYL CIS-TRANS ISOMERASE"/>
    <property type="match status" value="1"/>
</dbReference>
<dbReference type="InterPro" id="IPR011049">
    <property type="entry name" value="Serralysin-like_metalloprot_C"/>
</dbReference>
<dbReference type="InterPro" id="IPR029000">
    <property type="entry name" value="Cyclophilin-like_dom_sf"/>
</dbReference>
<accession>A0A0J9XMZ8</accession>
<dbReference type="EMBL" id="LN856697">
    <property type="protein sequence ID" value="CDP92066.1"/>
    <property type="molecule type" value="Genomic_DNA"/>
</dbReference>
<dbReference type="PROSITE" id="PS50072">
    <property type="entry name" value="CSA_PPIASE_2"/>
    <property type="match status" value="1"/>
</dbReference>
<dbReference type="Gene3D" id="2.40.100.10">
    <property type="entry name" value="Cyclophilin-like"/>
    <property type="match status" value="1"/>
</dbReference>
<dbReference type="GO" id="GO:0016018">
    <property type="term" value="F:cyclosporin A binding"/>
    <property type="evidence" value="ECO:0007669"/>
    <property type="project" value="TreeGrafter"/>
</dbReference>
<reference evidence="2" key="1">
    <citation type="journal article" date="2007" name="Science">
        <title>Draft genome of the filarial nematode parasite Brugia malayi.</title>
        <authorList>
            <person name="Ghedin E."/>
            <person name="Wang S."/>
            <person name="Spiro D."/>
            <person name="Caler E."/>
            <person name="Zhao Q."/>
            <person name="Crabtree J."/>
            <person name="Allen J.E."/>
            <person name="Delcher A.L."/>
            <person name="Guiliano D.B."/>
            <person name="Miranda-Saavedra D."/>
            <person name="Angiuoli S.V."/>
            <person name="Creasy T."/>
            <person name="Amedeo P."/>
            <person name="Haas B."/>
            <person name="El-Sayed N.M."/>
            <person name="Wortman J.R."/>
            <person name="Feldblyum T."/>
            <person name="Tallon L."/>
            <person name="Schatz M."/>
            <person name="Shumway M."/>
            <person name="Koo H."/>
            <person name="Salzberg S.L."/>
            <person name="Schobel S."/>
            <person name="Pertea M."/>
            <person name="Pop M."/>
            <person name="White O."/>
            <person name="Barton G.J."/>
            <person name="Carlow C.K."/>
            <person name="Crawford M.J."/>
            <person name="Daub J."/>
            <person name="Dimmic M.W."/>
            <person name="Estes C.F."/>
            <person name="Foster J.M."/>
            <person name="Ganatra M."/>
            <person name="Gregory W.F."/>
            <person name="Johnson N.M."/>
            <person name="Jin J."/>
            <person name="Komuniecki R."/>
            <person name="Korf I."/>
            <person name="Kumar S."/>
            <person name="Laney S."/>
            <person name="Li B.W."/>
            <person name="Li W."/>
            <person name="Lindblom T.H."/>
            <person name="Lustigman S."/>
            <person name="Ma D."/>
            <person name="Maina C.V."/>
            <person name="Martin D.M."/>
            <person name="McCarter J.P."/>
            <person name="McReynolds L."/>
            <person name="Mitreva M."/>
            <person name="Nutman T.B."/>
            <person name="Parkinson J."/>
            <person name="Peregrin-Alvarez J.M."/>
            <person name="Poole C."/>
            <person name="Ren Q."/>
            <person name="Saunders L."/>
            <person name="Sluder A.E."/>
            <person name="Smith K."/>
            <person name="Stanke M."/>
            <person name="Unnasch T.R."/>
            <person name="Ware J."/>
            <person name="Wei A.D."/>
            <person name="Weil G."/>
            <person name="Williams D.J."/>
            <person name="Zhang Y."/>
            <person name="Williams S.A."/>
            <person name="Fraser-Liggett C."/>
            <person name="Slatko B."/>
            <person name="Blaxter M.L."/>
            <person name="Scott A.L."/>
        </authorList>
    </citation>
    <scope>NUCLEOTIDE SEQUENCE</scope>
    <source>
        <strain evidence="2">FR3</strain>
    </source>
</reference>
<dbReference type="PRINTS" id="PR00153">
    <property type="entry name" value="CSAPPISMRASE"/>
</dbReference>
<reference evidence="2" key="2">
    <citation type="submission" date="2012-12" db="EMBL/GenBank/DDBJ databases">
        <authorList>
            <person name="Gao Y.W."/>
            <person name="Fan S.T."/>
            <person name="Sun H.T."/>
            <person name="Wang Z."/>
            <person name="Gao X.L."/>
            <person name="Li Y.G."/>
            <person name="Wang T.C."/>
            <person name="Zhang K."/>
            <person name="Xu W.W."/>
            <person name="Yu Z.J."/>
            <person name="Xia X.Z."/>
        </authorList>
    </citation>
    <scope>NUCLEOTIDE SEQUENCE</scope>
    <source>
        <strain evidence="2">FR3</strain>
    </source>
</reference>
<gene>
    <name evidence="2 3" type="ORF">Bm5932</name>
    <name evidence="2" type="ORF">BM_Bm5932</name>
</gene>
<evidence type="ECO:0000313" key="3">
    <source>
        <dbReference type="WormBase" id="Bm5932"/>
    </source>
</evidence>
<feature type="domain" description="PPIase cyclophilin-type" evidence="1">
    <location>
        <begin position="10"/>
        <end position="176"/>
    </location>
</feature>